<gene>
    <name evidence="9" type="ordered locus">Despr_0477</name>
</gene>
<dbReference type="InterPro" id="IPR058031">
    <property type="entry name" value="AAA_lid_NorR"/>
</dbReference>
<dbReference type="InterPro" id="IPR009057">
    <property type="entry name" value="Homeodomain-like_sf"/>
</dbReference>
<keyword evidence="1" id="KW-0547">Nucleotide-binding</keyword>
<dbReference type="SUPFAM" id="SSF52540">
    <property type="entry name" value="P-loop containing nucleoside triphosphate hydrolases"/>
    <property type="match status" value="1"/>
</dbReference>
<reference evidence="9 10" key="1">
    <citation type="journal article" date="2011" name="Stand. Genomic Sci.">
        <title>Complete genome sequence of Desulfobulbus propionicus type strain (1pr3).</title>
        <authorList>
            <person name="Pagani I."/>
            <person name="Lapidus A."/>
            <person name="Nolan M."/>
            <person name="Lucas S."/>
            <person name="Hammon N."/>
            <person name="Deshpande S."/>
            <person name="Cheng J.F."/>
            <person name="Chertkov O."/>
            <person name="Davenport K."/>
            <person name="Tapia R."/>
            <person name="Han C."/>
            <person name="Goodwin L."/>
            <person name="Pitluck S."/>
            <person name="Liolios K."/>
            <person name="Mavromatis K."/>
            <person name="Ivanova N."/>
            <person name="Mikhailova N."/>
            <person name="Pati A."/>
            <person name="Chen A."/>
            <person name="Palaniappan K."/>
            <person name="Land M."/>
            <person name="Hauser L."/>
            <person name="Chang Y.J."/>
            <person name="Jeffries C.D."/>
            <person name="Detter J.C."/>
            <person name="Brambilla E."/>
            <person name="Kannan K.P."/>
            <person name="Djao O.D."/>
            <person name="Rohde M."/>
            <person name="Pukall R."/>
            <person name="Spring S."/>
            <person name="Goker M."/>
            <person name="Sikorski J."/>
            <person name="Woyke T."/>
            <person name="Bristow J."/>
            <person name="Eisen J.A."/>
            <person name="Markowitz V."/>
            <person name="Hugenholtz P."/>
            <person name="Kyrpides N.C."/>
            <person name="Klenk H.P."/>
        </authorList>
    </citation>
    <scope>NUCLEOTIDE SEQUENCE [LARGE SCALE GENOMIC DNA]</scope>
    <source>
        <strain evidence="10">ATCC 33891 / DSM 2032 / 1pr3</strain>
    </source>
</reference>
<dbReference type="PROSITE" id="PS00688">
    <property type="entry name" value="SIGMA54_INTERACT_3"/>
    <property type="match status" value="1"/>
</dbReference>
<evidence type="ECO:0000259" key="7">
    <source>
        <dbReference type="PROSITE" id="PS50045"/>
    </source>
</evidence>
<evidence type="ECO:0000256" key="2">
    <source>
        <dbReference type="ARBA" id="ARBA00022840"/>
    </source>
</evidence>
<dbReference type="FunFam" id="3.40.50.300:FF:000006">
    <property type="entry name" value="DNA-binding transcriptional regulator NtrC"/>
    <property type="match status" value="1"/>
</dbReference>
<dbReference type="Pfam" id="PF02954">
    <property type="entry name" value="HTH_8"/>
    <property type="match status" value="1"/>
</dbReference>
<dbReference type="GO" id="GO:0005524">
    <property type="term" value="F:ATP binding"/>
    <property type="evidence" value="ECO:0007669"/>
    <property type="project" value="UniProtKB-KW"/>
</dbReference>
<feature type="domain" description="Sigma-54 factor interaction" evidence="7">
    <location>
        <begin position="148"/>
        <end position="377"/>
    </location>
</feature>
<dbReference type="SMART" id="SM00448">
    <property type="entry name" value="REC"/>
    <property type="match status" value="1"/>
</dbReference>
<dbReference type="RefSeq" id="WP_015723204.1">
    <property type="nucleotide sequence ID" value="NC_014972.1"/>
</dbReference>
<dbReference type="AlphaFoldDB" id="A0A7U4DN39"/>
<dbReference type="Proteomes" id="UP000006365">
    <property type="component" value="Chromosome"/>
</dbReference>
<dbReference type="Gene3D" id="1.10.8.60">
    <property type="match status" value="1"/>
</dbReference>
<dbReference type="InterPro" id="IPR002197">
    <property type="entry name" value="HTH_Fis"/>
</dbReference>
<dbReference type="SUPFAM" id="SSF46689">
    <property type="entry name" value="Homeodomain-like"/>
    <property type="match status" value="1"/>
</dbReference>
<dbReference type="PROSITE" id="PS50045">
    <property type="entry name" value="SIGMA54_INTERACT_4"/>
    <property type="match status" value="1"/>
</dbReference>
<dbReference type="Gene3D" id="1.10.10.60">
    <property type="entry name" value="Homeodomain-like"/>
    <property type="match status" value="1"/>
</dbReference>
<dbReference type="SUPFAM" id="SSF52172">
    <property type="entry name" value="CheY-like"/>
    <property type="match status" value="1"/>
</dbReference>
<dbReference type="GO" id="GO:0000160">
    <property type="term" value="P:phosphorelay signal transduction system"/>
    <property type="evidence" value="ECO:0007669"/>
    <property type="project" value="InterPro"/>
</dbReference>
<evidence type="ECO:0000313" key="10">
    <source>
        <dbReference type="Proteomes" id="UP000006365"/>
    </source>
</evidence>
<evidence type="ECO:0000256" key="4">
    <source>
        <dbReference type="ARBA" id="ARBA00023125"/>
    </source>
</evidence>
<dbReference type="InterPro" id="IPR011006">
    <property type="entry name" value="CheY-like_superfamily"/>
</dbReference>
<proteinExistence type="predicted"/>
<dbReference type="InterPro" id="IPR025943">
    <property type="entry name" value="Sigma_54_int_dom_ATP-bd_2"/>
</dbReference>
<evidence type="ECO:0000313" key="9">
    <source>
        <dbReference type="EMBL" id="ADW16657.1"/>
    </source>
</evidence>
<evidence type="ECO:0000256" key="5">
    <source>
        <dbReference type="ARBA" id="ARBA00023163"/>
    </source>
</evidence>
<evidence type="ECO:0000259" key="8">
    <source>
        <dbReference type="PROSITE" id="PS50110"/>
    </source>
</evidence>
<keyword evidence="4" id="KW-0238">DNA-binding</keyword>
<dbReference type="InterPro" id="IPR027417">
    <property type="entry name" value="P-loop_NTPase"/>
</dbReference>
<dbReference type="Pfam" id="PF00158">
    <property type="entry name" value="Sigma54_activat"/>
    <property type="match status" value="1"/>
</dbReference>
<evidence type="ECO:0000256" key="6">
    <source>
        <dbReference type="PROSITE-ProRule" id="PRU00169"/>
    </source>
</evidence>
<dbReference type="GO" id="GO:0043565">
    <property type="term" value="F:sequence-specific DNA binding"/>
    <property type="evidence" value="ECO:0007669"/>
    <property type="project" value="InterPro"/>
</dbReference>
<dbReference type="PROSITE" id="PS00676">
    <property type="entry name" value="SIGMA54_INTERACT_2"/>
    <property type="match status" value="1"/>
</dbReference>
<keyword evidence="6" id="KW-0597">Phosphoprotein</keyword>
<evidence type="ECO:0000256" key="1">
    <source>
        <dbReference type="ARBA" id="ARBA00022741"/>
    </source>
</evidence>
<protein>
    <submittedName>
        <fullName evidence="9">Two component, sigma54 specific, transcriptional regulator, Fis family</fullName>
    </submittedName>
</protein>
<keyword evidence="2" id="KW-0067">ATP-binding</keyword>
<dbReference type="GO" id="GO:0006355">
    <property type="term" value="P:regulation of DNA-templated transcription"/>
    <property type="evidence" value="ECO:0007669"/>
    <property type="project" value="InterPro"/>
</dbReference>
<dbReference type="InterPro" id="IPR001789">
    <property type="entry name" value="Sig_transdc_resp-reg_receiver"/>
</dbReference>
<sequence>MERKKQAQPSLFRILVVDDAEDAREVIHTHLEDAGYMVRTCASVAEALLAVESSVFDIIITDLRMPKASGLELIQHVRNTLEDIEVMMITGYPSIEGAIEAIKTGAEHYLPKPFTERELLEAVRAIVEKLVRKRLAHGQSISGQTYGIVGESAAMQHVFKLIDKAGDNTATVQISGESGTGKELVARAIHYVGKRRSSPFVSVNCTAIPENLIESELFGHVKGAFTGAGTARSGFFEIADGGTLFLDEIGDASLAMQGKLLRAIQEKAIYKVGSSRPLHIDTRLICATNKNLKQLIEKGLFREDLYYRINVIDISLPPLREREDDLLLLMNHFRAKFAKDTGRPAPFFSDEALRQLMLYHWPGNVRELENLVQKLVLICEGDTIELVDLPSTLKPAVGVGKRLDRSLAEYEAEYIHEVLGSVHGNKTKAAAILKIDRKTLREKISNRYQKNEIKS</sequence>
<dbReference type="CDD" id="cd00009">
    <property type="entry name" value="AAA"/>
    <property type="match status" value="1"/>
</dbReference>
<keyword evidence="10" id="KW-1185">Reference proteome</keyword>
<dbReference type="InterPro" id="IPR002078">
    <property type="entry name" value="Sigma_54_int"/>
</dbReference>
<dbReference type="Gene3D" id="3.40.50.2300">
    <property type="match status" value="1"/>
</dbReference>
<evidence type="ECO:0000256" key="3">
    <source>
        <dbReference type="ARBA" id="ARBA00023015"/>
    </source>
</evidence>
<dbReference type="EMBL" id="CP002364">
    <property type="protein sequence ID" value="ADW16657.1"/>
    <property type="molecule type" value="Genomic_DNA"/>
</dbReference>
<organism evidence="9 10">
    <name type="scientific">Desulfobulbus propionicus (strain ATCC 33891 / DSM 2032 / VKM B-1956 / 1pr3)</name>
    <dbReference type="NCBI Taxonomy" id="577650"/>
    <lineage>
        <taxon>Bacteria</taxon>
        <taxon>Pseudomonadati</taxon>
        <taxon>Thermodesulfobacteriota</taxon>
        <taxon>Desulfobulbia</taxon>
        <taxon>Desulfobulbales</taxon>
        <taxon>Desulfobulbaceae</taxon>
        <taxon>Desulfobulbus</taxon>
    </lineage>
</organism>
<dbReference type="KEGG" id="dpr:Despr_0477"/>
<name>A0A7U4DN39_DESPD</name>
<accession>A0A7U4DN39</accession>
<keyword evidence="3" id="KW-0805">Transcription regulation</keyword>
<dbReference type="SMART" id="SM00382">
    <property type="entry name" value="AAA"/>
    <property type="match status" value="1"/>
</dbReference>
<feature type="domain" description="Response regulatory" evidence="8">
    <location>
        <begin position="13"/>
        <end position="127"/>
    </location>
</feature>
<keyword evidence="5" id="KW-0804">Transcription</keyword>
<dbReference type="InterPro" id="IPR025944">
    <property type="entry name" value="Sigma_54_int_dom_CS"/>
</dbReference>
<dbReference type="InterPro" id="IPR003593">
    <property type="entry name" value="AAA+_ATPase"/>
</dbReference>
<dbReference type="PROSITE" id="PS50110">
    <property type="entry name" value="RESPONSE_REGULATORY"/>
    <property type="match status" value="1"/>
</dbReference>
<dbReference type="Pfam" id="PF25601">
    <property type="entry name" value="AAA_lid_14"/>
    <property type="match status" value="1"/>
</dbReference>
<feature type="modified residue" description="4-aspartylphosphate" evidence="6">
    <location>
        <position position="62"/>
    </location>
</feature>
<dbReference type="PANTHER" id="PTHR32071">
    <property type="entry name" value="TRANSCRIPTIONAL REGULATORY PROTEIN"/>
    <property type="match status" value="1"/>
</dbReference>
<dbReference type="Gene3D" id="3.40.50.300">
    <property type="entry name" value="P-loop containing nucleotide triphosphate hydrolases"/>
    <property type="match status" value="1"/>
</dbReference>
<dbReference type="Pfam" id="PF00072">
    <property type="entry name" value="Response_reg"/>
    <property type="match status" value="1"/>
</dbReference>